<name>A0ABU5H8I6_9BACT</name>
<dbReference type="EMBL" id="JAXIVS010000009">
    <property type="protein sequence ID" value="MDY7229789.1"/>
    <property type="molecule type" value="Genomic_DNA"/>
</dbReference>
<evidence type="ECO:0000313" key="1">
    <source>
        <dbReference type="EMBL" id="MDY7229789.1"/>
    </source>
</evidence>
<reference evidence="1 2" key="1">
    <citation type="submission" date="2023-12" db="EMBL/GenBank/DDBJ databases">
        <title>the genome sequence of Hyalangium sp. s54d21.</title>
        <authorList>
            <person name="Zhang X."/>
        </authorList>
    </citation>
    <scope>NUCLEOTIDE SEQUENCE [LARGE SCALE GENOMIC DNA]</scope>
    <source>
        <strain evidence="2">s54d21</strain>
    </source>
</reference>
<keyword evidence="2" id="KW-1185">Reference proteome</keyword>
<sequence length="198" mass="21950">MSELVTSSSLKEFFKSILEEVIRRQRVVIAELTEFYLVNLLADFATTDKLFSQEQEGRKDHEPLAVLYHQALLQEREARIRTLRRLGDVSLYKAGFFAGSLQASAVGADYYIQMGGTAYGHVADLSPAAGFADVYRELCAKFRALVEVLEEIAARGMVQGGPSGTLKVYESWARTGSNKLERVLVDAGMLTPKGHMPN</sequence>
<evidence type="ECO:0000313" key="2">
    <source>
        <dbReference type="Proteomes" id="UP001291309"/>
    </source>
</evidence>
<dbReference type="Proteomes" id="UP001291309">
    <property type="component" value="Unassembled WGS sequence"/>
</dbReference>
<comment type="caution">
    <text evidence="1">The sequence shown here is derived from an EMBL/GenBank/DDBJ whole genome shotgun (WGS) entry which is preliminary data.</text>
</comment>
<organism evidence="1 2">
    <name type="scientific">Hyalangium rubrum</name>
    <dbReference type="NCBI Taxonomy" id="3103134"/>
    <lineage>
        <taxon>Bacteria</taxon>
        <taxon>Pseudomonadati</taxon>
        <taxon>Myxococcota</taxon>
        <taxon>Myxococcia</taxon>
        <taxon>Myxococcales</taxon>
        <taxon>Cystobacterineae</taxon>
        <taxon>Archangiaceae</taxon>
        <taxon>Hyalangium</taxon>
    </lineage>
</organism>
<proteinExistence type="predicted"/>
<dbReference type="RefSeq" id="WP_321548511.1">
    <property type="nucleotide sequence ID" value="NZ_JAXIVS010000009.1"/>
</dbReference>
<protein>
    <submittedName>
        <fullName evidence="1">Uncharacterized protein</fullName>
    </submittedName>
</protein>
<gene>
    <name evidence="1" type="ORF">SYV04_25575</name>
</gene>
<accession>A0ABU5H8I6</accession>